<gene>
    <name evidence="8" type="ORF">Acor_35110</name>
</gene>
<evidence type="ECO:0000313" key="8">
    <source>
        <dbReference type="EMBL" id="GES01447.1"/>
    </source>
</evidence>
<dbReference type="EMBL" id="BLAD01000050">
    <property type="protein sequence ID" value="GES01447.1"/>
    <property type="molecule type" value="Genomic_DNA"/>
</dbReference>
<dbReference type="GO" id="GO:0051287">
    <property type="term" value="F:NAD binding"/>
    <property type="evidence" value="ECO:0007669"/>
    <property type="project" value="InterPro"/>
</dbReference>
<keyword evidence="4 5" id="KW-0520">NAD</keyword>
<sequence length="386" mass="41910">MAKILCVLYDDPVDGYPTTYARDGLPNIDHYPGGQTLPTPKGTDFTPGQLLGSVSGELGLRSFLESQGHTLVVTSDKDRDGSVFDQELADADVVISQPFWPAYLTAERIAKAPNLKLAITAGIGSDHVDLDAAIANNITVAEVTYCNSISVAEHVAMMILSLVRNYLPSNQIVLKGGWNIADCVARSYDLEGMHVGTVAAGRIGLAVLRRLHPFDVHLHYTDRHRLPREIEEELNLTFHESTAAMVPHCDVVTVNAPLHPETEGMFNDDLIATMKRGAYLINTARAKIADRDAVVRALESGHLAGYAGDVWFPQPAPADHPWRTMPHHGMTPHISGSSLSAQARYAAGTREILESWLDGTPIRDEYLIVDGGHLAGVGAHSYSVNK</sequence>
<feature type="binding site" evidence="5">
    <location>
        <begin position="202"/>
        <end position="203"/>
    </location>
    <ligand>
        <name>NAD(+)</name>
        <dbReference type="ChEBI" id="CHEBI:57540"/>
    </ligand>
</feature>
<keyword evidence="5" id="KW-0963">Cytoplasm</keyword>
<dbReference type="InterPro" id="IPR029753">
    <property type="entry name" value="D-isomer_DH_CS"/>
</dbReference>
<comment type="subcellular location">
    <subcellularLocation>
        <location evidence="5">Cytoplasm</location>
    </subcellularLocation>
</comment>
<evidence type="ECO:0000259" key="7">
    <source>
        <dbReference type="Pfam" id="PF02826"/>
    </source>
</evidence>
<evidence type="ECO:0000259" key="6">
    <source>
        <dbReference type="Pfam" id="PF00389"/>
    </source>
</evidence>
<dbReference type="PROSITE" id="PS00670">
    <property type="entry name" value="D_2_HYDROXYACID_DH_2"/>
    <property type="match status" value="1"/>
</dbReference>
<comment type="subunit">
    <text evidence="5">Homodimer.</text>
</comment>
<feature type="binding site" evidence="5">
    <location>
        <position position="147"/>
    </location>
    <ligand>
        <name>substrate</name>
    </ligand>
</feature>
<dbReference type="FunFam" id="3.40.50.720:FF:000057">
    <property type="entry name" value="Formate dehydrogenase"/>
    <property type="match status" value="1"/>
</dbReference>
<dbReference type="InterPro" id="IPR029752">
    <property type="entry name" value="D-isomer_DH_CS1"/>
</dbReference>
<comment type="function">
    <text evidence="5">Catalyzes the NAD(+)-dependent oxidation of formate to carbon dioxide. Formate oxidation is the final step in the methanol oxidation pathway in methylotrophic microorganisms. Has a role in the detoxification of exogenous formate in non-methylotrophic organisms.</text>
</comment>
<evidence type="ECO:0000256" key="3">
    <source>
        <dbReference type="ARBA" id="ARBA00023002"/>
    </source>
</evidence>
<dbReference type="HAMAP" id="MF_03210">
    <property type="entry name" value="Formate_dehydrogenase"/>
    <property type="match status" value="1"/>
</dbReference>
<evidence type="ECO:0000256" key="4">
    <source>
        <dbReference type="ARBA" id="ARBA00023027"/>
    </source>
</evidence>
<reference evidence="8 9" key="1">
    <citation type="submission" date="2019-10" db="EMBL/GenBank/DDBJ databases">
        <title>Whole genome shotgun sequence of Acrocarpospora corrugata NBRC 13972.</title>
        <authorList>
            <person name="Ichikawa N."/>
            <person name="Kimura A."/>
            <person name="Kitahashi Y."/>
            <person name="Komaki H."/>
            <person name="Oguchi A."/>
        </authorList>
    </citation>
    <scope>NUCLEOTIDE SEQUENCE [LARGE SCALE GENOMIC DNA]</scope>
    <source>
        <strain evidence="8 9">NBRC 13972</strain>
    </source>
</reference>
<accession>A0A5M3VX56</accession>
<evidence type="ECO:0000256" key="5">
    <source>
        <dbReference type="HAMAP-Rule" id="MF_03210"/>
    </source>
</evidence>
<dbReference type="GO" id="GO:0042183">
    <property type="term" value="P:formate catabolic process"/>
    <property type="evidence" value="ECO:0007669"/>
    <property type="project" value="UniProtKB-UniRule"/>
</dbReference>
<feature type="binding site" evidence="5">
    <location>
        <position position="123"/>
    </location>
    <ligand>
        <name>substrate</name>
    </ligand>
</feature>
<organism evidence="8 9">
    <name type="scientific">Acrocarpospora corrugata</name>
    <dbReference type="NCBI Taxonomy" id="35763"/>
    <lineage>
        <taxon>Bacteria</taxon>
        <taxon>Bacillati</taxon>
        <taxon>Actinomycetota</taxon>
        <taxon>Actinomycetes</taxon>
        <taxon>Streptosporangiales</taxon>
        <taxon>Streptosporangiaceae</taxon>
        <taxon>Acrocarpospora</taxon>
    </lineage>
</organism>
<dbReference type="PANTHER" id="PTHR42938:SF9">
    <property type="entry name" value="FORMATE DEHYDROGENASE 1"/>
    <property type="match status" value="1"/>
</dbReference>
<dbReference type="InterPro" id="IPR033689">
    <property type="entry name" value="FDH_NAD-dep"/>
</dbReference>
<feature type="binding site" evidence="5">
    <location>
        <position position="283"/>
    </location>
    <ligand>
        <name>NAD(+)</name>
        <dbReference type="ChEBI" id="CHEBI:57540"/>
    </ligand>
</feature>
<comment type="similarity">
    <text evidence="5">Belongs to the D-isomer specific 2-hydroxyacid dehydrogenase family. FDH subfamily.</text>
</comment>
<feature type="binding site" evidence="5">
    <location>
        <position position="309"/>
    </location>
    <ligand>
        <name>NAD(+)</name>
        <dbReference type="ChEBI" id="CHEBI:57540"/>
    </ligand>
</feature>
<dbReference type="SUPFAM" id="SSF52283">
    <property type="entry name" value="Formate/glycerate dehydrogenase catalytic domain-like"/>
    <property type="match status" value="1"/>
</dbReference>
<dbReference type="Pfam" id="PF02826">
    <property type="entry name" value="2-Hacid_dh_C"/>
    <property type="match status" value="1"/>
</dbReference>
<dbReference type="NCBIfam" id="NF005750">
    <property type="entry name" value="PRK07574.1"/>
    <property type="match status" value="1"/>
</dbReference>
<dbReference type="Proteomes" id="UP000334990">
    <property type="component" value="Unassembled WGS sequence"/>
</dbReference>
<dbReference type="GO" id="GO:0008863">
    <property type="term" value="F:formate dehydrogenase (NAD+) activity"/>
    <property type="evidence" value="ECO:0007669"/>
    <property type="project" value="UniProtKB-UniRule"/>
</dbReference>
<evidence type="ECO:0000256" key="1">
    <source>
        <dbReference type="ARBA" id="ARBA00000455"/>
    </source>
</evidence>
<dbReference type="Gene3D" id="3.40.50.720">
    <property type="entry name" value="NAD(P)-binding Rossmann-like Domain"/>
    <property type="match status" value="2"/>
</dbReference>
<feature type="domain" description="D-isomer specific 2-hydroxyacid dehydrogenase NAD-binding" evidence="7">
    <location>
        <begin position="157"/>
        <end position="335"/>
    </location>
</feature>
<feature type="binding site" evidence="5">
    <location>
        <position position="381"/>
    </location>
    <ligand>
        <name>NAD(+)</name>
        <dbReference type="ChEBI" id="CHEBI:57540"/>
    </ligand>
</feature>
<dbReference type="PANTHER" id="PTHR42938">
    <property type="entry name" value="FORMATE DEHYDROGENASE 1"/>
    <property type="match status" value="1"/>
</dbReference>
<dbReference type="SUPFAM" id="SSF51735">
    <property type="entry name" value="NAD(P)-binding Rossmann-fold domains"/>
    <property type="match status" value="1"/>
</dbReference>
<dbReference type="InterPro" id="IPR036291">
    <property type="entry name" value="NAD(P)-bd_dom_sf"/>
</dbReference>
<proteinExistence type="inferred from homology"/>
<keyword evidence="9" id="KW-1185">Reference proteome</keyword>
<keyword evidence="3 5" id="KW-0560">Oxidoreductase</keyword>
<protein>
    <recommendedName>
        <fullName evidence="2 5">Formate dehydrogenase</fullName>
        <shortName evidence="5">FDH</shortName>
        <ecNumber evidence="2 5">1.17.1.9</ecNumber>
    </recommendedName>
    <alternativeName>
        <fullName evidence="5">NAD-dependent formate dehydrogenase</fullName>
    </alternativeName>
</protein>
<evidence type="ECO:0000313" key="9">
    <source>
        <dbReference type="Proteomes" id="UP000334990"/>
    </source>
</evidence>
<name>A0A5M3VX56_9ACTN</name>
<dbReference type="GO" id="GO:0005737">
    <property type="term" value="C:cytoplasm"/>
    <property type="evidence" value="ECO:0007669"/>
    <property type="project" value="UniProtKB-SubCell"/>
</dbReference>
<dbReference type="PROSITE" id="PS00065">
    <property type="entry name" value="D_2_HYDROXYACID_DH_1"/>
    <property type="match status" value="1"/>
</dbReference>
<dbReference type="AlphaFoldDB" id="A0A5M3VX56"/>
<dbReference type="InterPro" id="IPR006139">
    <property type="entry name" value="D-isomer_2_OHA_DH_cat_dom"/>
</dbReference>
<dbReference type="OrthoDB" id="117809at2"/>
<dbReference type="Pfam" id="PF00389">
    <property type="entry name" value="2-Hacid_dh"/>
    <property type="match status" value="1"/>
</dbReference>
<dbReference type="GO" id="GO:0016616">
    <property type="term" value="F:oxidoreductase activity, acting on the CH-OH group of donors, NAD or NADP as acceptor"/>
    <property type="evidence" value="ECO:0007669"/>
    <property type="project" value="InterPro"/>
</dbReference>
<feature type="binding site" evidence="5">
    <location>
        <position position="222"/>
    </location>
    <ligand>
        <name>NAD(+)</name>
        <dbReference type="ChEBI" id="CHEBI:57540"/>
    </ligand>
</feature>
<feature type="site" description="Important for catalytic activity" evidence="5">
    <location>
        <position position="285"/>
    </location>
</feature>
<dbReference type="EC" id="1.17.1.9" evidence="2 5"/>
<evidence type="ECO:0000256" key="2">
    <source>
        <dbReference type="ARBA" id="ARBA00013128"/>
    </source>
</evidence>
<feature type="site" description="Important for catalytic activity" evidence="5">
    <location>
        <position position="333"/>
    </location>
</feature>
<comment type="caution">
    <text evidence="8">The sequence shown here is derived from an EMBL/GenBank/DDBJ whole genome shotgun (WGS) entry which is preliminary data.</text>
</comment>
<comment type="catalytic activity">
    <reaction evidence="1 5">
        <text>formate + NAD(+) = CO2 + NADH</text>
        <dbReference type="Rhea" id="RHEA:15985"/>
        <dbReference type="ChEBI" id="CHEBI:15740"/>
        <dbReference type="ChEBI" id="CHEBI:16526"/>
        <dbReference type="ChEBI" id="CHEBI:57540"/>
        <dbReference type="ChEBI" id="CHEBI:57945"/>
        <dbReference type="EC" id="1.17.1.9"/>
    </reaction>
</comment>
<feature type="domain" description="D-isomer specific 2-hydroxyacid dehydrogenase catalytic" evidence="6">
    <location>
        <begin position="62"/>
        <end position="363"/>
    </location>
</feature>
<dbReference type="CDD" id="cd05302">
    <property type="entry name" value="FDH"/>
    <property type="match status" value="1"/>
</dbReference>
<feature type="binding site" evidence="5">
    <location>
        <begin position="257"/>
        <end position="261"/>
    </location>
    <ligand>
        <name>NAD(+)</name>
        <dbReference type="ChEBI" id="CHEBI:57540"/>
    </ligand>
</feature>
<feature type="binding site" evidence="5">
    <location>
        <position position="148"/>
    </location>
    <ligand>
        <name>NAD(+)</name>
        <dbReference type="ChEBI" id="CHEBI:57540"/>
    </ligand>
</feature>
<feature type="binding site" evidence="5">
    <location>
        <begin position="333"/>
        <end position="336"/>
    </location>
    <ligand>
        <name>NAD(+)</name>
        <dbReference type="ChEBI" id="CHEBI:57540"/>
    </ligand>
</feature>
<dbReference type="RefSeq" id="WP_155337727.1">
    <property type="nucleotide sequence ID" value="NZ_BAAABN010000029.1"/>
</dbReference>
<dbReference type="InterPro" id="IPR006140">
    <property type="entry name" value="D-isomer_DH_NAD-bd"/>
</dbReference>